<reference evidence="2 3" key="1">
    <citation type="submission" date="2023-08" db="EMBL/GenBank/DDBJ databases">
        <title>Pleionea litopenaei sp. nov., isolated from stomach of juvenile Litopenaeus vannamei.</title>
        <authorList>
            <person name="Rho A.M."/>
            <person name="Hwang C.Y."/>
        </authorList>
    </citation>
    <scope>NUCLEOTIDE SEQUENCE [LARGE SCALE GENOMIC DNA]</scope>
    <source>
        <strain evidence="2 3">HL-JVS1</strain>
    </source>
</reference>
<sequence>MKLLNKAISSVLIAIAAQTSISANAASCANPVEKLTRILNCIDVENAFCAASGYAWRFKKFHNGVDTRINNFLLSPIGWMTTFNFIGFEFDIQHLELLDEDTVDVHYYEYVRFPDGEIITQYEEAEVTFNSSCRMTLWDQEGDQAEQDAVDEKMRELFPWF</sequence>
<evidence type="ECO:0000256" key="1">
    <source>
        <dbReference type="SAM" id="SignalP"/>
    </source>
</evidence>
<name>A0AA51RUI6_9GAMM</name>
<organism evidence="2 3">
    <name type="scientific">Pleionea litopenaei</name>
    <dbReference type="NCBI Taxonomy" id="3070815"/>
    <lineage>
        <taxon>Bacteria</taxon>
        <taxon>Pseudomonadati</taxon>
        <taxon>Pseudomonadota</taxon>
        <taxon>Gammaproteobacteria</taxon>
        <taxon>Oceanospirillales</taxon>
        <taxon>Pleioneaceae</taxon>
        <taxon>Pleionea</taxon>
    </lineage>
</organism>
<proteinExistence type="predicted"/>
<dbReference type="RefSeq" id="WP_309202983.1">
    <property type="nucleotide sequence ID" value="NZ_CP133548.1"/>
</dbReference>
<feature type="chain" id="PRO_5041430676" evidence="1">
    <location>
        <begin position="26"/>
        <end position="161"/>
    </location>
</feature>
<evidence type="ECO:0000313" key="2">
    <source>
        <dbReference type="EMBL" id="WMS87825.1"/>
    </source>
</evidence>
<dbReference type="AlphaFoldDB" id="A0AA51RUI6"/>
<gene>
    <name evidence="2" type="ORF">Q9312_02595</name>
</gene>
<feature type="signal peptide" evidence="1">
    <location>
        <begin position="1"/>
        <end position="25"/>
    </location>
</feature>
<protein>
    <submittedName>
        <fullName evidence="2">Uncharacterized protein</fullName>
    </submittedName>
</protein>
<accession>A0AA51RUI6</accession>
<keyword evidence="3" id="KW-1185">Reference proteome</keyword>
<dbReference type="KEGG" id="plei:Q9312_02595"/>
<dbReference type="Proteomes" id="UP001239782">
    <property type="component" value="Chromosome"/>
</dbReference>
<keyword evidence="1" id="KW-0732">Signal</keyword>
<dbReference type="EMBL" id="CP133548">
    <property type="protein sequence ID" value="WMS87825.1"/>
    <property type="molecule type" value="Genomic_DNA"/>
</dbReference>
<evidence type="ECO:0000313" key="3">
    <source>
        <dbReference type="Proteomes" id="UP001239782"/>
    </source>
</evidence>